<dbReference type="InterPro" id="IPR003961">
    <property type="entry name" value="FN3_dom"/>
</dbReference>
<dbReference type="RefSeq" id="WP_148810432.1">
    <property type="nucleotide sequence ID" value="NZ_CP042243.1"/>
</dbReference>
<dbReference type="Gene3D" id="2.60.40.10">
    <property type="entry name" value="Immunoglobulins"/>
    <property type="match status" value="6"/>
</dbReference>
<keyword evidence="3" id="KW-0675">Receptor</keyword>
<dbReference type="InterPro" id="IPR036116">
    <property type="entry name" value="FN3_sf"/>
</dbReference>
<dbReference type="SMART" id="SM00429">
    <property type="entry name" value="IPT"/>
    <property type="match status" value="4"/>
</dbReference>
<name>A0A5C0SGE0_CRATE</name>
<feature type="region of interest" description="Disordered" evidence="1">
    <location>
        <begin position="1898"/>
        <end position="1922"/>
    </location>
</feature>
<protein>
    <submittedName>
        <fullName evidence="3">Cell surface receptor IPT/TIG domain-containing protein</fullName>
    </submittedName>
</protein>
<dbReference type="EMBL" id="CP042243">
    <property type="protein sequence ID" value="QEK13260.1"/>
    <property type="molecule type" value="Genomic_DNA"/>
</dbReference>
<dbReference type="KEGG" id="crs:FQB35_13810"/>
<dbReference type="Proteomes" id="UP000324646">
    <property type="component" value="Chromosome"/>
</dbReference>
<feature type="domain" description="Fibronectin type-III" evidence="2">
    <location>
        <begin position="1823"/>
        <end position="1910"/>
    </location>
</feature>
<evidence type="ECO:0000256" key="1">
    <source>
        <dbReference type="SAM" id="MobiDB-lite"/>
    </source>
</evidence>
<dbReference type="GO" id="GO:0017154">
    <property type="term" value="F:semaphorin receptor activity"/>
    <property type="evidence" value="ECO:0007669"/>
    <property type="project" value="InterPro"/>
</dbReference>
<accession>A0A5C0SGE0</accession>
<gene>
    <name evidence="3" type="ORF">FQB35_13810</name>
</gene>
<organism evidence="3 4">
    <name type="scientific">Crassaminicella thermophila</name>
    <dbReference type="NCBI Taxonomy" id="2599308"/>
    <lineage>
        <taxon>Bacteria</taxon>
        <taxon>Bacillati</taxon>
        <taxon>Bacillota</taxon>
        <taxon>Clostridia</taxon>
        <taxon>Eubacteriales</taxon>
        <taxon>Clostridiaceae</taxon>
        <taxon>Crassaminicella</taxon>
    </lineage>
</organism>
<dbReference type="InterPro" id="IPR031148">
    <property type="entry name" value="Plexin"/>
</dbReference>
<reference evidence="3 4" key="1">
    <citation type="submission" date="2019-07" db="EMBL/GenBank/DDBJ databases">
        <title>Complete genome of Crassaminicella thermophila SY095.</title>
        <authorList>
            <person name="Li X."/>
        </authorList>
    </citation>
    <scope>NUCLEOTIDE SEQUENCE [LARGE SCALE GENOMIC DNA]</scope>
    <source>
        <strain evidence="3 4">SY095</strain>
    </source>
</reference>
<dbReference type="Pfam" id="PF01833">
    <property type="entry name" value="TIG"/>
    <property type="match status" value="5"/>
</dbReference>
<dbReference type="OrthoDB" id="1656124at2"/>
<dbReference type="SUPFAM" id="SSF49265">
    <property type="entry name" value="Fibronectin type III"/>
    <property type="match status" value="1"/>
</dbReference>
<sequence>MAKKLLEKCTIFFVVFAMVFGMMPWNDITALAAYDPDKYYIDHMAITKIYDDGGYIVKQTKLTIKGRYLQGIEVSTFTSTGTVVLKNPIVNFDTVQEFVVDGDIVGNSINVGNISIPIEQDELPTLLGIDKRSVKIGYDDINITGSNLGKIYTNPQEYSAYYQNTLGAGGDNVLSSEYFNGTVSGSVYSVNIPKEEIKGVAGPQNIVLKKEKKIYVDFHNNNDLVIKDGEHIGENEVTVTIQNTYLEQFTLVDTIKTENLVMNPNRGRPGDEVIFMATSGLDDYDVFFLEKLTDKYTDENKGKNTSFDPDIDGRQVLTTHVPEGLKQGDYFVVLTNKIPSGEDPEKSINKQLVIGQAPNYEKFTIIDAEQKIKIYAIEPNQGPDSGSKVELSGVFFGSLNTPKFILDDPNNPIKSVKMLENVDGSTNEMTMEIEYSSGTYDGIPVESAKRRLKVIIGSVAKFAKKPDGSDYEYTFTNSLDRISVLTQSVTDAETDPIKDVVVETETTFKLEGFPNNIVIKDRAELKDGYTFIPSKIRPKIEGVIPEKIQVIKISDAPVSYKISEDYDRLIAIYGKDFFIHRYIDDSGNEVVRYPIIEFGNGIRLNKNNNGEDSNQNLYLKVFNIQGNEIDGSEGNEIGTKILVKIPKDITMDTIGKTTLKVINPVRNSDNEGLYDNKQDAVEFVVPAENKKPVIESVNPNVVTVEGGEEVTIIGSNFQDGVKVIIDGKEVQGIKPQGDGKKIIFTAPPGREGETHLQVMNLEGGIAIFPFRYVKTYTDPKLTDFSPKEGKTETLVVVEGDNFLKPDPTATTEDIYKLIGTRILLEGEDINDYNIHDVTKQIILKEYKGPNKTSYDEIGKILRVADNKLKLEDYYHSVILEDTKNPKKFYTIDKNMQNEIILSNGMDKKYTISQSGNDIKAYKYGGGVYTVNVVEYEKYDVLRLTNDSDTNDVLELKLLTPFKVDENNIIIGDRVKVVDMHKLYFTVPILPGDGYYDVTVENPDTKKDSKVDTQGFYYYTQPSSKPNILSIEPDIGSVDGGYKITIKGERIDGRECFVDNGIKKTKVTINGKLVPNEDITVSVDGTSLEVVVPKLDIDLKEEYKTDRLTVPVVIVNPDGGSASKEDGFTYIVPISHPEINKISPTKGKAAGGNYVEIEGDKFNFYEPYNDVNRNGNWDIGENYEDLNDYSVNLGGKDDEKKGGPDDFTGKNVDELKEAYKDQYDKIVRPVLPKVYFDGKQAEIVEFGNGYIKVIAPKGVAGPVDVYVINNDSGISNKVTYTYEASNPVISTISPDGGKKQGRDRVEIHGEDFYPSDINVYYKDGDNYKTKTESQVLVRFGEITNKYMPREAENAGRIDVGRTTIRLDGGLTVDYNGIENTLKLSILENKENYTVTLPYNDEIVYVPVSLLTFTDDKGEAHSYVNANRGDEWIRFEVSDRRLFVERGYSPKVEYITTKHIVVHTPSYYTVGIVPLTVINSDGGEATKNFEYKNPDSKPIITNITKDGKDPVLEKIEEKEIKILRMTYKGGNTVSIIGSDFRENATIQIGNILIIQPNQITYQLPNKLTFEMPSVAEENVGALFRVVVSNEDYGNVASDELSPPIYIQFTKGETSPSIEEMIPDKGPSSGGTSVTIKGKDFREGLSLFIGDVEVPKENVKVIDYKTIKIITPPHEPGKFEVKVENPDGELSTSMKEFTYLSAPTIVSVVDPNDPAQTSLITSISVEGGEEIKIKGSGFVEGTRVVFAPVIEKSNGEDSEIIYIKGEGYKLLEGKDGTEVRFIDEGTIVVKTPAGKLDKVGIIVINPDGGASKIYEDIRYGLPELSVPTDVSAQLVYDRYIKITWNKVEGAKEYEIYVVIDDNERYVIGNTELTSFIYEDLEPNTEYRFVVTAVGDFGGSKYSEESNEVETGRKVGPEDEDGELGENTKTEKIGNQVKIIIGEDDYQKMRKIDLTRGDLAGAKEVTISIPSSVVSSIDAKDITIIGQDFVVKFNPNTFYSSKVKENKRKRDSGVRFYVGPEMKNTNVEGKKGEVVLSNEYMLKAWLYVEEDSTEIIDLPSYMQITLDVDREKAKLRRVKYMNLSYYDGEQKSWIPIAKGNSSSYSVMGLTNKLGKFAVVGSRR</sequence>
<evidence type="ECO:0000259" key="2">
    <source>
        <dbReference type="PROSITE" id="PS50853"/>
    </source>
</evidence>
<dbReference type="PANTHER" id="PTHR22625:SF70">
    <property type="entry name" value="PLEXIN A, ISOFORM A"/>
    <property type="match status" value="1"/>
</dbReference>
<dbReference type="CDD" id="cd00063">
    <property type="entry name" value="FN3"/>
    <property type="match status" value="1"/>
</dbReference>
<evidence type="ECO:0000313" key="4">
    <source>
        <dbReference type="Proteomes" id="UP000324646"/>
    </source>
</evidence>
<proteinExistence type="predicted"/>
<dbReference type="Pfam" id="PF00041">
    <property type="entry name" value="fn3"/>
    <property type="match status" value="1"/>
</dbReference>
<dbReference type="PANTHER" id="PTHR22625">
    <property type="entry name" value="PLEXIN"/>
    <property type="match status" value="1"/>
</dbReference>
<evidence type="ECO:0000313" key="3">
    <source>
        <dbReference type="EMBL" id="QEK13260.1"/>
    </source>
</evidence>
<dbReference type="PROSITE" id="PS50853">
    <property type="entry name" value="FN3"/>
    <property type="match status" value="1"/>
</dbReference>
<dbReference type="InterPro" id="IPR014756">
    <property type="entry name" value="Ig_E-set"/>
</dbReference>
<dbReference type="SMART" id="SM00060">
    <property type="entry name" value="FN3"/>
    <property type="match status" value="1"/>
</dbReference>
<dbReference type="InterPro" id="IPR002909">
    <property type="entry name" value="IPT_dom"/>
</dbReference>
<dbReference type="SUPFAM" id="SSF81296">
    <property type="entry name" value="E set domains"/>
    <property type="match status" value="4"/>
</dbReference>
<keyword evidence="4" id="KW-1185">Reference proteome</keyword>
<dbReference type="CDD" id="cd00102">
    <property type="entry name" value="IPT"/>
    <property type="match status" value="3"/>
</dbReference>
<dbReference type="InterPro" id="IPR013783">
    <property type="entry name" value="Ig-like_fold"/>
</dbReference>